<dbReference type="AlphaFoldDB" id="A0A3E4UPF1"/>
<name>A0A3E4UPF1_BACSE</name>
<gene>
    <name evidence="1" type="ORF">DXC34_10140</name>
</gene>
<reference evidence="1 2" key="1">
    <citation type="submission" date="2018-08" db="EMBL/GenBank/DDBJ databases">
        <title>A genome reference for cultivated species of the human gut microbiota.</title>
        <authorList>
            <person name="Zou Y."/>
            <person name="Xue W."/>
            <person name="Luo G."/>
        </authorList>
    </citation>
    <scope>NUCLEOTIDE SEQUENCE [LARGE SCALE GENOMIC DNA]</scope>
    <source>
        <strain evidence="1 2">TF03-6</strain>
    </source>
</reference>
<evidence type="ECO:0000313" key="2">
    <source>
        <dbReference type="Proteomes" id="UP000261223"/>
    </source>
</evidence>
<dbReference type="GO" id="GO:0030145">
    <property type="term" value="F:manganese ion binding"/>
    <property type="evidence" value="ECO:0007669"/>
    <property type="project" value="InterPro"/>
</dbReference>
<organism evidence="1 2">
    <name type="scientific">Bacteroides stercoris</name>
    <dbReference type="NCBI Taxonomy" id="46506"/>
    <lineage>
        <taxon>Bacteria</taxon>
        <taxon>Pseudomonadati</taxon>
        <taxon>Bacteroidota</taxon>
        <taxon>Bacteroidia</taxon>
        <taxon>Bacteroidales</taxon>
        <taxon>Bacteroidaceae</taxon>
        <taxon>Bacteroides</taxon>
    </lineage>
</organism>
<evidence type="ECO:0000313" key="1">
    <source>
        <dbReference type="EMBL" id="RGM12986.1"/>
    </source>
</evidence>
<sequence length="71" mass="8186">MGMFFLQHKTKLVDTGFFRDFVDSYSHILPGVDDGIRTIEESLAMLAYFESLGVKKVRLTDKLAREIMSLR</sequence>
<dbReference type="EMBL" id="QSSV01000011">
    <property type="protein sequence ID" value="RGM12986.1"/>
    <property type="molecule type" value="Genomic_DNA"/>
</dbReference>
<dbReference type="InterPro" id="IPR016667">
    <property type="entry name" value="Caps_polysacc_synth_CpsB/CapC"/>
</dbReference>
<comment type="caution">
    <text evidence="1">The sequence shown here is derived from an EMBL/GenBank/DDBJ whole genome shotgun (WGS) entry which is preliminary data.</text>
</comment>
<dbReference type="GO" id="GO:0004725">
    <property type="term" value="F:protein tyrosine phosphatase activity"/>
    <property type="evidence" value="ECO:0007669"/>
    <property type="project" value="InterPro"/>
</dbReference>
<protein>
    <submittedName>
        <fullName evidence="1">Uncharacterized protein</fullName>
    </submittedName>
</protein>
<proteinExistence type="predicted"/>
<accession>A0A3E4UPF1</accession>
<dbReference type="Gene3D" id="3.20.20.140">
    <property type="entry name" value="Metal-dependent hydrolases"/>
    <property type="match status" value="1"/>
</dbReference>
<dbReference type="Proteomes" id="UP000261223">
    <property type="component" value="Unassembled WGS sequence"/>
</dbReference>
<dbReference type="Pfam" id="PF19567">
    <property type="entry name" value="CpsB_CapC"/>
    <property type="match status" value="1"/>
</dbReference>